<dbReference type="EMBL" id="JAAJBT010000002">
    <property type="protein sequence ID" value="NHM01484.1"/>
    <property type="molecule type" value="Genomic_DNA"/>
</dbReference>
<keyword evidence="5" id="KW-0963">Cytoplasm</keyword>
<comment type="subcellular location">
    <subcellularLocation>
        <location evidence="2">Cell membrane</location>
        <topology evidence="2">Multi-pass membrane protein</topology>
    </subcellularLocation>
    <subcellularLocation>
        <location evidence="1">Cytoplasm</location>
    </subcellularLocation>
</comment>
<keyword evidence="8" id="KW-0472">Membrane</keyword>
<keyword evidence="7" id="KW-0051">Antiviral defense</keyword>
<accession>A0ABX0I6Q5</accession>
<evidence type="ECO:0000256" key="2">
    <source>
        <dbReference type="ARBA" id="ARBA00004651"/>
    </source>
</evidence>
<protein>
    <recommendedName>
        <fullName evidence="10">Gasdermin bGSDM</fullName>
    </recommendedName>
    <alternativeName>
        <fullName evidence="11">Bacterial gasdermin</fullName>
    </alternativeName>
</protein>
<proteinExistence type="inferred from homology"/>
<evidence type="ECO:0000256" key="3">
    <source>
        <dbReference type="ARBA" id="ARBA00022452"/>
    </source>
</evidence>
<keyword evidence="4" id="KW-1003">Cell membrane</keyword>
<dbReference type="Proteomes" id="UP000800984">
    <property type="component" value="Unassembled WGS sequence"/>
</dbReference>
<evidence type="ECO:0000256" key="7">
    <source>
        <dbReference type="ARBA" id="ARBA00023118"/>
    </source>
</evidence>
<dbReference type="RefSeq" id="WP_166076539.1">
    <property type="nucleotide sequence ID" value="NZ_JAAJBT010000002.1"/>
</dbReference>
<dbReference type="Pfam" id="PF26164">
    <property type="entry name" value="Bact_GSDM"/>
    <property type="match status" value="1"/>
</dbReference>
<keyword evidence="6" id="KW-0812">Transmembrane</keyword>
<evidence type="ECO:0000256" key="5">
    <source>
        <dbReference type="ARBA" id="ARBA00022490"/>
    </source>
</evidence>
<gene>
    <name evidence="12" type="ORF">G4D72_05080</name>
</gene>
<evidence type="ECO:0000313" key="13">
    <source>
        <dbReference type="Proteomes" id="UP000800984"/>
    </source>
</evidence>
<sequence>MNLTSSLRKSGYDLIESPVRNQKLTQLWLKKDFDKIQLFYDQLAHAFESDVKINIVTNEALSVNSEIKNEFNFNIGITTLDTVLKSIGLANLNIATEIKKGKKVTISYDNSITKEIEIGTLNNFLSSADFLHPNESLLKSLNKNDVIIVTGVLYAKNLNVEIETDFKISSSLKAQFEEVAEGKIDFNFEATNKIKMTAQTGDYYPIAVKANRLDFDHGVYKNQKLVTDSRNFF</sequence>
<keyword evidence="13" id="KW-1185">Reference proteome</keyword>
<comment type="caution">
    <text evidence="12">The sequence shown here is derived from an EMBL/GenBank/DDBJ whole genome shotgun (WGS) entry which is preliminary data.</text>
</comment>
<organism evidence="12 13">
    <name type="scientific">Flavobacterium difficile</name>
    <dbReference type="NCBI Taxonomy" id="2709659"/>
    <lineage>
        <taxon>Bacteria</taxon>
        <taxon>Pseudomonadati</taxon>
        <taxon>Bacteroidota</taxon>
        <taxon>Flavobacteriia</taxon>
        <taxon>Flavobacteriales</taxon>
        <taxon>Flavobacteriaceae</taxon>
        <taxon>Flavobacterium</taxon>
    </lineage>
</organism>
<evidence type="ECO:0000256" key="11">
    <source>
        <dbReference type="ARBA" id="ARBA00093802"/>
    </source>
</evidence>
<keyword evidence="3" id="KW-1134">Transmembrane beta strand</keyword>
<dbReference type="InterPro" id="IPR058978">
    <property type="entry name" value="GSDM_bact-type"/>
</dbReference>
<evidence type="ECO:0000256" key="6">
    <source>
        <dbReference type="ARBA" id="ARBA00022692"/>
    </source>
</evidence>
<name>A0ABX0I6Q5_9FLAO</name>
<evidence type="ECO:0000256" key="4">
    <source>
        <dbReference type="ARBA" id="ARBA00022475"/>
    </source>
</evidence>
<reference evidence="12 13" key="1">
    <citation type="submission" date="2020-02" db="EMBL/GenBank/DDBJ databases">
        <authorList>
            <person name="Chen W.-M."/>
        </authorList>
    </citation>
    <scope>NUCLEOTIDE SEQUENCE [LARGE SCALE GENOMIC DNA]</scope>
    <source>
        <strain evidence="12 13">KDG-16</strain>
    </source>
</reference>
<evidence type="ECO:0000313" key="12">
    <source>
        <dbReference type="EMBL" id="NHM01484.1"/>
    </source>
</evidence>
<comment type="similarity">
    <text evidence="9">Belongs to the bacterial gasdermin family.</text>
</comment>
<evidence type="ECO:0000256" key="8">
    <source>
        <dbReference type="ARBA" id="ARBA00023136"/>
    </source>
</evidence>
<evidence type="ECO:0000256" key="9">
    <source>
        <dbReference type="ARBA" id="ARBA00093769"/>
    </source>
</evidence>
<evidence type="ECO:0000256" key="10">
    <source>
        <dbReference type="ARBA" id="ARBA00093798"/>
    </source>
</evidence>
<evidence type="ECO:0000256" key="1">
    <source>
        <dbReference type="ARBA" id="ARBA00004496"/>
    </source>
</evidence>